<evidence type="ECO:0000256" key="2">
    <source>
        <dbReference type="SAM" id="SignalP"/>
    </source>
</evidence>
<keyword evidence="4" id="KW-1185">Reference proteome</keyword>
<gene>
    <name evidence="3" type="ORF">I8J29_07940</name>
</gene>
<dbReference type="RefSeq" id="WP_208847071.1">
    <property type="nucleotide sequence ID" value="NZ_JAGGDJ010000003.1"/>
</dbReference>
<feature type="chain" id="PRO_5045245430" description="Sporulation protein YpjB" evidence="2">
    <location>
        <begin position="20"/>
        <end position="306"/>
    </location>
</feature>
<organism evidence="3 4">
    <name type="scientific">Paenibacillus artemisiicola</name>
    <dbReference type="NCBI Taxonomy" id="1172618"/>
    <lineage>
        <taxon>Bacteria</taxon>
        <taxon>Bacillati</taxon>
        <taxon>Bacillota</taxon>
        <taxon>Bacilli</taxon>
        <taxon>Bacillales</taxon>
        <taxon>Paenibacillaceae</taxon>
        <taxon>Paenibacillus</taxon>
    </lineage>
</organism>
<feature type="signal peptide" evidence="2">
    <location>
        <begin position="1"/>
        <end position="19"/>
    </location>
</feature>
<dbReference type="Pfam" id="PF09577">
    <property type="entry name" value="Spore_YpjB"/>
    <property type="match status" value="1"/>
</dbReference>
<reference evidence="3 4" key="1">
    <citation type="submission" date="2021-03" db="EMBL/GenBank/DDBJ databases">
        <title>Paenibacillus artemisicola MWE-103 whole genome sequence.</title>
        <authorList>
            <person name="Ham Y.J."/>
        </authorList>
    </citation>
    <scope>NUCLEOTIDE SEQUENCE [LARGE SCALE GENOMIC DNA]</scope>
    <source>
        <strain evidence="3 4">MWE-103</strain>
    </source>
</reference>
<sequence>MKASSFIALVCAGICFLLASGCSLKPAQFAASAADASPESADADNNSSLERLSAWSDAFYAAANRSNRQEAYVLLQRIEGLAAVPEVRGTGTPVGWQAFDLSLQAAKKAMPQKGTTTLWYTEAARLKLASDAVFRPKSPLWLQYEEILKDDAQRIRTSWQSQSEDRALAAEAAIGIYREHVDRLEVAALMQRDPGSIETVKERIGYIKGVVTAVENGQMRPESVLSALDGLTSAASALFRDPNEIGEAAAAEALPPGMTVGQQRHGSMLIGEMFIAAFVMGVLGFIGWRKYRNDRNGSIPYSRNKF</sequence>
<evidence type="ECO:0000256" key="1">
    <source>
        <dbReference type="SAM" id="Phobius"/>
    </source>
</evidence>
<keyword evidence="1" id="KW-0812">Transmembrane</keyword>
<keyword evidence="1" id="KW-0472">Membrane</keyword>
<dbReference type="Proteomes" id="UP000670947">
    <property type="component" value="Unassembled WGS sequence"/>
</dbReference>
<keyword evidence="2" id="KW-0732">Signal</keyword>
<accession>A0ABS3W752</accession>
<comment type="caution">
    <text evidence="3">The sequence shown here is derived from an EMBL/GenBank/DDBJ whole genome shotgun (WGS) entry which is preliminary data.</text>
</comment>
<dbReference type="EMBL" id="JAGGDJ010000003">
    <property type="protein sequence ID" value="MBO7744119.1"/>
    <property type="molecule type" value="Genomic_DNA"/>
</dbReference>
<evidence type="ECO:0000313" key="4">
    <source>
        <dbReference type="Proteomes" id="UP000670947"/>
    </source>
</evidence>
<protein>
    <recommendedName>
        <fullName evidence="5">Sporulation protein YpjB</fullName>
    </recommendedName>
</protein>
<dbReference type="PROSITE" id="PS51257">
    <property type="entry name" value="PROKAR_LIPOPROTEIN"/>
    <property type="match status" value="1"/>
</dbReference>
<feature type="transmembrane region" description="Helical" evidence="1">
    <location>
        <begin position="268"/>
        <end position="288"/>
    </location>
</feature>
<evidence type="ECO:0000313" key="3">
    <source>
        <dbReference type="EMBL" id="MBO7744119.1"/>
    </source>
</evidence>
<proteinExistence type="predicted"/>
<keyword evidence="1" id="KW-1133">Transmembrane helix</keyword>
<dbReference type="InterPro" id="IPR014231">
    <property type="entry name" value="Spore_YpjB"/>
</dbReference>
<name>A0ABS3W752_9BACL</name>
<evidence type="ECO:0008006" key="5">
    <source>
        <dbReference type="Google" id="ProtNLM"/>
    </source>
</evidence>